<protein>
    <recommendedName>
        <fullName evidence="1">ABM domain-containing protein</fullName>
    </recommendedName>
</protein>
<comment type="caution">
    <text evidence="2">The sequence shown here is derived from an EMBL/GenBank/DDBJ whole genome shotgun (WGS) entry which is preliminary data.</text>
</comment>
<gene>
    <name evidence="2" type="ORF">GCM10023116_24150</name>
</gene>
<proteinExistence type="predicted"/>
<feature type="domain" description="ABM" evidence="1">
    <location>
        <begin position="2"/>
        <end position="91"/>
    </location>
</feature>
<dbReference type="SUPFAM" id="SSF54909">
    <property type="entry name" value="Dimeric alpha+beta barrel"/>
    <property type="match status" value="1"/>
</dbReference>
<evidence type="ECO:0000313" key="3">
    <source>
        <dbReference type="Proteomes" id="UP001500604"/>
    </source>
</evidence>
<reference evidence="3" key="1">
    <citation type="journal article" date="2019" name="Int. J. Syst. Evol. Microbiol.">
        <title>The Global Catalogue of Microorganisms (GCM) 10K type strain sequencing project: providing services to taxonomists for standard genome sequencing and annotation.</title>
        <authorList>
            <consortium name="The Broad Institute Genomics Platform"/>
            <consortium name="The Broad Institute Genome Sequencing Center for Infectious Disease"/>
            <person name="Wu L."/>
            <person name="Ma J."/>
        </authorList>
    </citation>
    <scope>NUCLEOTIDE SEQUENCE [LARGE SCALE GENOMIC DNA]</scope>
    <source>
        <strain evidence="3">JCM 17805</strain>
    </source>
</reference>
<evidence type="ECO:0000259" key="1">
    <source>
        <dbReference type="PROSITE" id="PS51725"/>
    </source>
</evidence>
<accession>A0ABP8V5D6</accession>
<name>A0ABP8V5D6_9GAMM</name>
<dbReference type="Pfam" id="PF03992">
    <property type="entry name" value="ABM"/>
    <property type="match status" value="1"/>
</dbReference>
<dbReference type="RefSeq" id="WP_345196229.1">
    <property type="nucleotide sequence ID" value="NZ_BAABFL010000365.1"/>
</dbReference>
<keyword evidence="3" id="KW-1185">Reference proteome</keyword>
<dbReference type="Gene3D" id="3.30.70.100">
    <property type="match status" value="1"/>
</dbReference>
<dbReference type="InterPro" id="IPR011008">
    <property type="entry name" value="Dimeric_a/b-barrel"/>
</dbReference>
<organism evidence="2 3">
    <name type="scientific">Kistimonas scapharcae</name>
    <dbReference type="NCBI Taxonomy" id="1036133"/>
    <lineage>
        <taxon>Bacteria</taxon>
        <taxon>Pseudomonadati</taxon>
        <taxon>Pseudomonadota</taxon>
        <taxon>Gammaproteobacteria</taxon>
        <taxon>Oceanospirillales</taxon>
        <taxon>Endozoicomonadaceae</taxon>
        <taxon>Kistimonas</taxon>
    </lineage>
</organism>
<sequence length="93" mass="10834">MIKVIIDRTIAEGFGPHYDTILQQSTALVEKAPGFLGCESLKDCNNPNHRITFSLWDNEHTWRQWLKSEHRKALQAKLDPMLVFDEKITVLKR</sequence>
<dbReference type="InterPro" id="IPR007138">
    <property type="entry name" value="ABM_dom"/>
</dbReference>
<dbReference type="EMBL" id="BAABFL010000365">
    <property type="protein sequence ID" value="GAA4650132.1"/>
    <property type="molecule type" value="Genomic_DNA"/>
</dbReference>
<dbReference type="PROSITE" id="PS51725">
    <property type="entry name" value="ABM"/>
    <property type="match status" value="1"/>
</dbReference>
<dbReference type="Proteomes" id="UP001500604">
    <property type="component" value="Unassembled WGS sequence"/>
</dbReference>
<evidence type="ECO:0000313" key="2">
    <source>
        <dbReference type="EMBL" id="GAA4650132.1"/>
    </source>
</evidence>